<name>A0A1D1UI61_RAMVA</name>
<dbReference type="AlphaFoldDB" id="A0A1D1UI61"/>
<evidence type="ECO:0000313" key="2">
    <source>
        <dbReference type="EMBL" id="GAU89151.1"/>
    </source>
</evidence>
<organism evidence="2 3">
    <name type="scientific">Ramazzottius varieornatus</name>
    <name type="common">Water bear</name>
    <name type="synonym">Tardigrade</name>
    <dbReference type="NCBI Taxonomy" id="947166"/>
    <lineage>
        <taxon>Eukaryota</taxon>
        <taxon>Metazoa</taxon>
        <taxon>Ecdysozoa</taxon>
        <taxon>Tardigrada</taxon>
        <taxon>Eutardigrada</taxon>
        <taxon>Parachela</taxon>
        <taxon>Hypsibioidea</taxon>
        <taxon>Ramazzottiidae</taxon>
        <taxon>Ramazzottius</taxon>
    </lineage>
</organism>
<keyword evidence="1" id="KW-0472">Membrane</keyword>
<evidence type="ECO:0000313" key="3">
    <source>
        <dbReference type="Proteomes" id="UP000186922"/>
    </source>
</evidence>
<gene>
    <name evidence="2" type="primary">RvY_01735-1</name>
    <name evidence="2" type="synonym">RvY_01735.1</name>
    <name evidence="2" type="ORF">RvY_01735</name>
</gene>
<sequence>MDPEICAKLYLKDLSSFEFFRLVTHFARFDLAVQTVAIFTIMLWKSTQISKFLPEMSVVLGDLIPSRDLVKQIHRNAVLAFGWTAICLIVHLAGFLVLIWDDLQTWESFTKPITFLTLVGPSVPMYLDDIVGGVSKMLNLNTEMAEPCFYFILISLLTAGFHEINQHIQKVPKIADDFDVAVGCIGIANSVVRTFLCLRCHGKVLDEEGKDSTVKDVPAVASKLTACTPLYWCKRLQKLSKNMNLPPGPKQHVMGLLVGYAILIHQTRDAMVGDDRQYAKKTDFPHLARLILGIIQNQTGYLNETLHE</sequence>
<keyword evidence="1" id="KW-1133">Transmembrane helix</keyword>
<dbReference type="Proteomes" id="UP000186922">
    <property type="component" value="Unassembled WGS sequence"/>
</dbReference>
<comment type="caution">
    <text evidence="2">The sequence shown here is derived from an EMBL/GenBank/DDBJ whole genome shotgun (WGS) entry which is preliminary data.</text>
</comment>
<keyword evidence="1" id="KW-0812">Transmembrane</keyword>
<keyword evidence="3" id="KW-1185">Reference proteome</keyword>
<accession>A0A1D1UI61</accession>
<reference evidence="2 3" key="1">
    <citation type="journal article" date="2016" name="Nat. Commun.">
        <title>Extremotolerant tardigrade genome and improved radiotolerance of human cultured cells by tardigrade-unique protein.</title>
        <authorList>
            <person name="Hashimoto T."/>
            <person name="Horikawa D.D."/>
            <person name="Saito Y."/>
            <person name="Kuwahara H."/>
            <person name="Kozuka-Hata H."/>
            <person name="Shin-I T."/>
            <person name="Minakuchi Y."/>
            <person name="Ohishi K."/>
            <person name="Motoyama A."/>
            <person name="Aizu T."/>
            <person name="Enomoto A."/>
            <person name="Kondo K."/>
            <person name="Tanaka S."/>
            <person name="Hara Y."/>
            <person name="Koshikawa S."/>
            <person name="Sagara H."/>
            <person name="Miura T."/>
            <person name="Yokobori S."/>
            <person name="Miyagawa K."/>
            <person name="Suzuki Y."/>
            <person name="Kubo T."/>
            <person name="Oyama M."/>
            <person name="Kohara Y."/>
            <person name="Fujiyama A."/>
            <person name="Arakawa K."/>
            <person name="Katayama T."/>
            <person name="Toyoda A."/>
            <person name="Kunieda T."/>
        </authorList>
    </citation>
    <scope>NUCLEOTIDE SEQUENCE [LARGE SCALE GENOMIC DNA]</scope>
    <source>
        <strain evidence="2 3">YOKOZUNA-1</strain>
    </source>
</reference>
<dbReference type="EMBL" id="BDGG01000001">
    <property type="protein sequence ID" value="GAU89151.1"/>
    <property type="molecule type" value="Genomic_DNA"/>
</dbReference>
<protein>
    <submittedName>
        <fullName evidence="2">Uncharacterized protein</fullName>
    </submittedName>
</protein>
<feature type="transmembrane region" description="Helical" evidence="1">
    <location>
        <begin position="77"/>
        <end position="100"/>
    </location>
</feature>
<proteinExistence type="predicted"/>
<evidence type="ECO:0000256" key="1">
    <source>
        <dbReference type="SAM" id="Phobius"/>
    </source>
</evidence>